<proteinExistence type="predicted"/>
<feature type="region of interest" description="Disordered" evidence="1">
    <location>
        <begin position="555"/>
        <end position="588"/>
    </location>
</feature>
<dbReference type="STRING" id="1229780.BN381_80333"/>
<sequence length="588" mass="64420">MWSFRPGRWHRAVEAGGRYRATSCVVRVAVNLKTGWLILGRWMMAPEFVVAVSAPVAAHGLPPSSGWSRRRWSLSRATEQRSRSSGPRSRPACCRRRRDGRCRPPTRVCSPPLLRRRSQPSGWRRRRPTSAVWCWSVWHRPTTSPTYASQAFTRRSRASATFRPSWAVCRRCRTESVLCGWAPIAEVEVIVGGPAMLKLPASSFQAGPLDQVEAVSKQAGGQRQAQLVQPISLDDVGQHRWAALGQHHVCTGFGQAVQGGGHGRIRLPKLFHADTGVFGLAYPIGRSVGAGHQHQSFRGVQQSSVVRKRQRSRQHGEQRVGGHAGVAAGRLQVLGQLDGPITLGSDGLGTHQHNVSQSPDRLKHDPVEWPTQFAASAVQGGFAIERADHIGQCPRAGTGTVPPFDAELVPHGQRRGFRVDAFQRWHGSTLAPERISWMVSNGVPSVTERGQSTPCGLGSGRPRVPSSVIPVGEFGRLNALGRKRYQRMGCLVAHSLKSPLWTTEALSTANPQNLGSTGPMARSLGWSERSLHGRSGRWWLASQPSVDNTWDEEKSLPARASGPMPGRCFGIPPLPPMQRSNPFDRDFG</sequence>
<gene>
    <name evidence="2" type="ORF">BN381_80333</name>
</gene>
<feature type="compositionally biased region" description="Low complexity" evidence="1">
    <location>
        <begin position="83"/>
        <end position="92"/>
    </location>
</feature>
<dbReference type="EMBL" id="CANL01000078">
    <property type="protein sequence ID" value="CCM65803.1"/>
    <property type="molecule type" value="Genomic_DNA"/>
</dbReference>
<organism evidence="2 3">
    <name type="scientific">Candidatus Neomicrothrix parvicella RN1</name>
    <dbReference type="NCBI Taxonomy" id="1229780"/>
    <lineage>
        <taxon>Bacteria</taxon>
        <taxon>Bacillati</taxon>
        <taxon>Actinomycetota</taxon>
        <taxon>Acidimicrobiia</taxon>
        <taxon>Acidimicrobiales</taxon>
        <taxon>Microthrixaceae</taxon>
        <taxon>Candidatus Neomicrothrix</taxon>
    </lineage>
</organism>
<evidence type="ECO:0000256" key="1">
    <source>
        <dbReference type="SAM" id="MobiDB-lite"/>
    </source>
</evidence>
<dbReference type="AlphaFoldDB" id="R4Z526"/>
<evidence type="ECO:0000313" key="2">
    <source>
        <dbReference type="EMBL" id="CCM65803.1"/>
    </source>
</evidence>
<evidence type="ECO:0000313" key="3">
    <source>
        <dbReference type="Proteomes" id="UP000018291"/>
    </source>
</evidence>
<protein>
    <submittedName>
        <fullName evidence="2">Uncharacterized protein</fullName>
    </submittedName>
</protein>
<reference evidence="2 3" key="1">
    <citation type="journal article" date="2013" name="ISME J.">
        <title>Metabolic model for the filamentous 'Candidatus Microthrix parvicella' based on genomic and metagenomic analyses.</title>
        <authorList>
            <person name="Jon McIlroy S."/>
            <person name="Kristiansen R."/>
            <person name="Albertsen M."/>
            <person name="Michael Karst S."/>
            <person name="Rossetti S."/>
            <person name="Lund Nielsen J."/>
            <person name="Tandoi V."/>
            <person name="James Seviour R."/>
            <person name="Nielsen P.H."/>
        </authorList>
    </citation>
    <scope>NUCLEOTIDE SEQUENCE [LARGE SCALE GENOMIC DNA]</scope>
    <source>
        <strain evidence="2 3">RN1</strain>
    </source>
</reference>
<accession>R4Z526</accession>
<feature type="region of interest" description="Disordered" evidence="1">
    <location>
        <begin position="75"/>
        <end position="102"/>
    </location>
</feature>
<name>R4Z526_9ACTN</name>
<comment type="caution">
    <text evidence="2">The sequence shown here is derived from an EMBL/GenBank/DDBJ whole genome shotgun (WGS) entry which is preliminary data.</text>
</comment>
<feature type="region of interest" description="Disordered" evidence="1">
    <location>
        <begin position="293"/>
        <end position="325"/>
    </location>
</feature>
<dbReference type="HOGENOM" id="CLU_463598_0_0_11"/>
<keyword evidence="3" id="KW-1185">Reference proteome</keyword>
<dbReference type="Proteomes" id="UP000018291">
    <property type="component" value="Unassembled WGS sequence"/>
</dbReference>